<dbReference type="Proteomes" id="UP000256328">
    <property type="component" value="Unassembled WGS sequence"/>
</dbReference>
<name>A0A3D8QF31_9HELO</name>
<feature type="region of interest" description="Disordered" evidence="3">
    <location>
        <begin position="1"/>
        <end position="85"/>
    </location>
</feature>
<dbReference type="OrthoDB" id="3037908at2759"/>
<proteinExistence type="predicted"/>
<evidence type="ECO:0000259" key="4">
    <source>
        <dbReference type="Pfam" id="PF04082"/>
    </source>
</evidence>
<comment type="subcellular location">
    <subcellularLocation>
        <location evidence="1">Nucleus</location>
    </subcellularLocation>
</comment>
<keyword evidence="2" id="KW-0539">Nucleus</keyword>
<dbReference type="Pfam" id="PF04082">
    <property type="entry name" value="Fungal_trans"/>
    <property type="match status" value="1"/>
</dbReference>
<dbReference type="EMBL" id="PDLN01000019">
    <property type="protein sequence ID" value="RDW60311.1"/>
    <property type="molecule type" value="Genomic_DNA"/>
</dbReference>
<evidence type="ECO:0000313" key="5">
    <source>
        <dbReference type="EMBL" id="RDW60311.1"/>
    </source>
</evidence>
<dbReference type="InterPro" id="IPR007219">
    <property type="entry name" value="XnlR_reg_dom"/>
</dbReference>
<feature type="compositionally biased region" description="Low complexity" evidence="3">
    <location>
        <begin position="11"/>
        <end position="27"/>
    </location>
</feature>
<comment type="caution">
    <text evidence="5">The sequence shown here is derived from an EMBL/GenBank/DDBJ whole genome shotgun (WGS) entry which is preliminary data.</text>
</comment>
<dbReference type="GO" id="GO:0003677">
    <property type="term" value="F:DNA binding"/>
    <property type="evidence" value="ECO:0007669"/>
    <property type="project" value="InterPro"/>
</dbReference>
<dbReference type="InterPro" id="IPR050613">
    <property type="entry name" value="Sec_Metabolite_Reg"/>
</dbReference>
<feature type="compositionally biased region" description="Polar residues" evidence="3">
    <location>
        <begin position="48"/>
        <end position="62"/>
    </location>
</feature>
<dbReference type="AlphaFoldDB" id="A0A3D8QF31"/>
<feature type="compositionally biased region" description="Basic and acidic residues" evidence="3">
    <location>
        <begin position="75"/>
        <end position="85"/>
    </location>
</feature>
<organism evidence="5 6">
    <name type="scientific">Coleophoma crateriformis</name>
    <dbReference type="NCBI Taxonomy" id="565419"/>
    <lineage>
        <taxon>Eukaryota</taxon>
        <taxon>Fungi</taxon>
        <taxon>Dikarya</taxon>
        <taxon>Ascomycota</taxon>
        <taxon>Pezizomycotina</taxon>
        <taxon>Leotiomycetes</taxon>
        <taxon>Helotiales</taxon>
        <taxon>Dermateaceae</taxon>
        <taxon>Coleophoma</taxon>
    </lineage>
</organism>
<evidence type="ECO:0000313" key="6">
    <source>
        <dbReference type="Proteomes" id="UP000256328"/>
    </source>
</evidence>
<keyword evidence="6" id="KW-1185">Reference proteome</keyword>
<dbReference type="GO" id="GO:0005634">
    <property type="term" value="C:nucleus"/>
    <property type="evidence" value="ECO:0007669"/>
    <property type="project" value="UniProtKB-SubCell"/>
</dbReference>
<feature type="domain" description="Xylanolytic transcriptional activator regulatory" evidence="4">
    <location>
        <begin position="174"/>
        <end position="324"/>
    </location>
</feature>
<gene>
    <name evidence="5" type="ORF">BP5796_11917</name>
</gene>
<accession>A0A3D8QF31</accession>
<dbReference type="CDD" id="cd12148">
    <property type="entry name" value="fungal_TF_MHR"/>
    <property type="match status" value="1"/>
</dbReference>
<sequence length="324" mass="35464">MEPIVARRRTAAAGTSISPSSAPSEPEALPPIDIPDTSSLSRRHESISRSNQAASPQSSLAGSSRDVLGASSARNHGDSSVQEHRQNGIEDSYAGQMILNTDNTTHKKKFLGGGSLQALAKHLDCLFEQAGWESIADRFAFGMQYAEELLLPRYGTIHQLPALPALSEMTWYLSVFRRHIYPVYQIIDLTLLEQAMRQFHHTDLSSLAAKDVPALCCAYSVLAIAVDEQAGSYTTMGLDFLTAAYMLYAHVISTPYLSSVQALLLLTIGLRARNKDGAAWQALGQAIRIAQSIGLHRRSEDIVHTPGLRSSESNFDLDARVWWA</sequence>
<evidence type="ECO:0000256" key="2">
    <source>
        <dbReference type="ARBA" id="ARBA00023242"/>
    </source>
</evidence>
<evidence type="ECO:0000256" key="1">
    <source>
        <dbReference type="ARBA" id="ARBA00004123"/>
    </source>
</evidence>
<dbReference type="GO" id="GO:0008270">
    <property type="term" value="F:zinc ion binding"/>
    <property type="evidence" value="ECO:0007669"/>
    <property type="project" value="InterPro"/>
</dbReference>
<feature type="compositionally biased region" description="Basic residues" evidence="3">
    <location>
        <begin position="1"/>
        <end position="10"/>
    </location>
</feature>
<dbReference type="PANTHER" id="PTHR31001">
    <property type="entry name" value="UNCHARACTERIZED TRANSCRIPTIONAL REGULATORY PROTEIN"/>
    <property type="match status" value="1"/>
</dbReference>
<dbReference type="GO" id="GO:0006351">
    <property type="term" value="P:DNA-templated transcription"/>
    <property type="evidence" value="ECO:0007669"/>
    <property type="project" value="InterPro"/>
</dbReference>
<evidence type="ECO:0000256" key="3">
    <source>
        <dbReference type="SAM" id="MobiDB-lite"/>
    </source>
</evidence>
<reference evidence="5 6" key="1">
    <citation type="journal article" date="2018" name="IMA Fungus">
        <title>IMA Genome-F 9: Draft genome sequence of Annulohypoxylon stygium, Aspergillus mulundensis, Berkeleyomyces basicola (syn. Thielaviopsis basicola), Ceratocystis smalleyi, two Cercospora beticola strains, Coleophoma cylindrospora, Fusarium fracticaudum, Phialophora cf. hyalina, and Morchella septimelata.</title>
        <authorList>
            <person name="Wingfield B.D."/>
            <person name="Bills G.F."/>
            <person name="Dong Y."/>
            <person name="Huang W."/>
            <person name="Nel W.J."/>
            <person name="Swalarsk-Parry B.S."/>
            <person name="Vaghefi N."/>
            <person name="Wilken P.M."/>
            <person name="An Z."/>
            <person name="de Beer Z.W."/>
            <person name="De Vos L."/>
            <person name="Chen L."/>
            <person name="Duong T.A."/>
            <person name="Gao Y."/>
            <person name="Hammerbacher A."/>
            <person name="Kikkert J.R."/>
            <person name="Li Y."/>
            <person name="Li H."/>
            <person name="Li K."/>
            <person name="Li Q."/>
            <person name="Liu X."/>
            <person name="Ma X."/>
            <person name="Naidoo K."/>
            <person name="Pethybridge S.J."/>
            <person name="Sun J."/>
            <person name="Steenkamp E.T."/>
            <person name="van der Nest M.A."/>
            <person name="van Wyk S."/>
            <person name="Wingfield M.J."/>
            <person name="Xiong C."/>
            <person name="Yue Q."/>
            <person name="Zhang X."/>
        </authorList>
    </citation>
    <scope>NUCLEOTIDE SEQUENCE [LARGE SCALE GENOMIC DNA]</scope>
    <source>
        <strain evidence="5 6">BP5796</strain>
    </source>
</reference>
<protein>
    <recommendedName>
        <fullName evidence="4">Xylanolytic transcriptional activator regulatory domain-containing protein</fullName>
    </recommendedName>
</protein>